<reference evidence="2" key="1">
    <citation type="submission" date="2018-06" db="EMBL/GenBank/DDBJ databases">
        <authorList>
            <person name="Zhirakovskaya E."/>
        </authorList>
    </citation>
    <scope>NUCLEOTIDE SEQUENCE</scope>
</reference>
<name>A0A3B0UV08_9ZZZZ</name>
<dbReference type="InterPro" id="IPR038721">
    <property type="entry name" value="IS701-like_DDE_dom"/>
</dbReference>
<evidence type="ECO:0000313" key="2">
    <source>
        <dbReference type="EMBL" id="VAW30232.1"/>
    </source>
</evidence>
<evidence type="ECO:0000259" key="1">
    <source>
        <dbReference type="Pfam" id="PF13546"/>
    </source>
</evidence>
<proteinExistence type="predicted"/>
<accession>A0A3B0UV08</accession>
<dbReference type="EMBL" id="UOEU01000036">
    <property type="protein sequence ID" value="VAW30232.1"/>
    <property type="molecule type" value="Genomic_DNA"/>
</dbReference>
<feature type="non-terminal residue" evidence="2">
    <location>
        <position position="112"/>
    </location>
</feature>
<gene>
    <name evidence="2" type="ORF">MNBD_CHLOROFLEXI01-1703</name>
</gene>
<dbReference type="Pfam" id="PF13546">
    <property type="entry name" value="DDE_5"/>
    <property type="match status" value="1"/>
</dbReference>
<feature type="domain" description="Transposase IS701-like DDE" evidence="1">
    <location>
        <begin position="16"/>
        <end position="110"/>
    </location>
</feature>
<sequence length="112" mass="12687">MTEILALLQIINQSVLDATTRRRLAIIILAMLAMAGRITMRGISRWTEEGGSYRTIQRAFNTKIDWSQLMVTFVAIWFADAEDIFLLTGDETVVTKAGKQTHGLDRFFSSIF</sequence>
<dbReference type="AlphaFoldDB" id="A0A3B0UV08"/>
<organism evidence="2">
    <name type="scientific">hydrothermal vent metagenome</name>
    <dbReference type="NCBI Taxonomy" id="652676"/>
    <lineage>
        <taxon>unclassified sequences</taxon>
        <taxon>metagenomes</taxon>
        <taxon>ecological metagenomes</taxon>
    </lineage>
</organism>
<protein>
    <recommendedName>
        <fullName evidence="1">Transposase IS701-like DDE domain-containing protein</fullName>
    </recommendedName>
</protein>